<reference evidence="2" key="1">
    <citation type="journal article" date="1993" name="FEBS Lett.">
        <title>Biochemical characterization of a 34 kDa ribonucleoprotein (p34) purified from the spinach chloroplast fraction as an effective phosphate acceptor for casein kinase II.</title>
        <authorList>
            <person name="Kanekatsu M."/>
            <person name="Munakata H."/>
            <person name="Furuzono K."/>
            <person name="Ohtsuki K."/>
        </authorList>
    </citation>
    <scope>PROTEIN SEQUENCE</scope>
</reference>
<protein>
    <submittedName>
        <fullName evidence="2">34K ribonucleoprotein</fullName>
    </submittedName>
</protein>
<sequence>WVAQTSEEEQEGSTNAVLEGE</sequence>
<evidence type="ECO:0000313" key="2">
    <source>
        <dbReference type="PIR" id="S39455"/>
    </source>
</evidence>
<feature type="compositionally biased region" description="Polar residues" evidence="1">
    <location>
        <begin position="12"/>
        <end position="21"/>
    </location>
</feature>
<feature type="compositionally biased region" description="Acidic residues" evidence="1">
    <location>
        <begin position="1"/>
        <end position="11"/>
    </location>
</feature>
<proteinExistence type="evidence at protein level"/>
<organism evidence="2">
    <name type="scientific">Spinacia oleracea</name>
    <name type="common">Spinach</name>
    <dbReference type="NCBI Taxonomy" id="3562"/>
    <lineage>
        <taxon>Eukaryota</taxon>
        <taxon>Viridiplantae</taxon>
        <taxon>Streptophyta</taxon>
        <taxon>Embryophyta</taxon>
        <taxon>Tracheophyta</taxon>
        <taxon>Spermatophyta</taxon>
        <taxon>Magnoliopsida</taxon>
        <taxon>eudicotyledons</taxon>
        <taxon>Gunneridae</taxon>
        <taxon>Pentapetalae</taxon>
        <taxon>Caryophyllales</taxon>
        <taxon>Chenopodiaceae</taxon>
        <taxon>Chenopodioideae</taxon>
        <taxon>Anserineae</taxon>
        <taxon>Spinacia</taxon>
    </lineage>
</organism>
<accession>Q7M265</accession>
<name>Q7M265_SPIOL</name>
<dbReference type="PIR" id="S39455">
    <property type="entry name" value="S39455"/>
</dbReference>
<keyword id="KW-0903">Direct protein sequencing</keyword>
<feature type="region of interest" description="Disordered" evidence="1">
    <location>
        <begin position="1"/>
        <end position="21"/>
    </location>
</feature>
<evidence type="ECO:0000256" key="1">
    <source>
        <dbReference type="SAM" id="MobiDB-lite"/>
    </source>
</evidence>
<dbReference type="AlphaFoldDB" id="Q7M265"/>